<evidence type="ECO:0000256" key="2">
    <source>
        <dbReference type="ARBA" id="ARBA00022679"/>
    </source>
</evidence>
<dbReference type="Proteomes" id="UP001054889">
    <property type="component" value="Unassembled WGS sequence"/>
</dbReference>
<keyword evidence="4" id="KW-1185">Reference proteome</keyword>
<dbReference type="Gene3D" id="3.30.559.10">
    <property type="entry name" value="Chloramphenicol acetyltransferase-like domain"/>
    <property type="match status" value="1"/>
</dbReference>
<dbReference type="EMBL" id="BQKI01000003">
    <property type="protein sequence ID" value="GJM90590.1"/>
    <property type="molecule type" value="Genomic_DNA"/>
</dbReference>
<dbReference type="InterPro" id="IPR023213">
    <property type="entry name" value="CAT-like_dom_sf"/>
</dbReference>
<reference evidence="3" key="2">
    <citation type="submission" date="2021-12" db="EMBL/GenBank/DDBJ databases">
        <title>Resequencing data analysis of finger millet.</title>
        <authorList>
            <person name="Hatakeyama M."/>
            <person name="Aluri S."/>
            <person name="Balachadran M.T."/>
            <person name="Sivarajan S.R."/>
            <person name="Poveda L."/>
            <person name="Shimizu-Inatsugi R."/>
            <person name="Schlapbach R."/>
            <person name="Sreeman S.M."/>
            <person name="Shimizu K.K."/>
        </authorList>
    </citation>
    <scope>NUCLEOTIDE SEQUENCE</scope>
</reference>
<gene>
    <name evidence="3" type="primary">ga06889</name>
    <name evidence="3" type="ORF">PR202_ga06889</name>
</gene>
<organism evidence="3 4">
    <name type="scientific">Eleusine coracana subsp. coracana</name>
    <dbReference type="NCBI Taxonomy" id="191504"/>
    <lineage>
        <taxon>Eukaryota</taxon>
        <taxon>Viridiplantae</taxon>
        <taxon>Streptophyta</taxon>
        <taxon>Embryophyta</taxon>
        <taxon>Tracheophyta</taxon>
        <taxon>Spermatophyta</taxon>
        <taxon>Magnoliopsida</taxon>
        <taxon>Liliopsida</taxon>
        <taxon>Poales</taxon>
        <taxon>Poaceae</taxon>
        <taxon>PACMAD clade</taxon>
        <taxon>Chloridoideae</taxon>
        <taxon>Cynodonteae</taxon>
        <taxon>Eleusininae</taxon>
        <taxon>Eleusine</taxon>
    </lineage>
</organism>
<dbReference type="AlphaFoldDB" id="A0AAV5BY82"/>
<reference evidence="3" key="1">
    <citation type="journal article" date="2018" name="DNA Res.">
        <title>Multiple hybrid de novo genome assembly of finger millet, an orphan allotetraploid crop.</title>
        <authorList>
            <person name="Hatakeyama M."/>
            <person name="Aluri S."/>
            <person name="Balachadran M.T."/>
            <person name="Sivarajan S.R."/>
            <person name="Patrignani A."/>
            <person name="Gruter S."/>
            <person name="Poveda L."/>
            <person name="Shimizu-Inatsugi R."/>
            <person name="Baeten J."/>
            <person name="Francoijs K.J."/>
            <person name="Nataraja K.N."/>
            <person name="Reddy Y.A.N."/>
            <person name="Phadnis S."/>
            <person name="Ravikumar R.L."/>
            <person name="Schlapbach R."/>
            <person name="Sreeman S.M."/>
            <person name="Shimizu K.K."/>
        </authorList>
    </citation>
    <scope>NUCLEOTIDE SEQUENCE</scope>
</reference>
<dbReference type="PANTHER" id="PTHR31147">
    <property type="entry name" value="ACYL TRANSFERASE 4"/>
    <property type="match status" value="1"/>
</dbReference>
<comment type="caution">
    <text evidence="3">The sequence shown here is derived from an EMBL/GenBank/DDBJ whole genome shotgun (WGS) entry which is preliminary data.</text>
</comment>
<comment type="similarity">
    <text evidence="1">Belongs to the plant acyltransferase family.</text>
</comment>
<dbReference type="InterPro" id="IPR050898">
    <property type="entry name" value="Plant_acyltransferase"/>
</dbReference>
<dbReference type="Pfam" id="PF02458">
    <property type="entry name" value="Transferase"/>
    <property type="match status" value="1"/>
</dbReference>
<evidence type="ECO:0000313" key="3">
    <source>
        <dbReference type="EMBL" id="GJM90590.1"/>
    </source>
</evidence>
<dbReference type="GO" id="GO:0016747">
    <property type="term" value="F:acyltransferase activity, transferring groups other than amino-acyl groups"/>
    <property type="evidence" value="ECO:0007669"/>
    <property type="project" value="UniProtKB-ARBA"/>
</dbReference>
<dbReference type="PANTHER" id="PTHR31147:SF66">
    <property type="entry name" value="OS05G0315700 PROTEIN"/>
    <property type="match status" value="1"/>
</dbReference>
<evidence type="ECO:0008006" key="5">
    <source>
        <dbReference type="Google" id="ProtNLM"/>
    </source>
</evidence>
<sequence length="244" mass="26745">MEGGRLVVDCTGEGVWFTEADADVRLADLEAAGLRPPFSYIDQLLADVEGSSGMTSCPLLLYPGTQWYHELQVTRLLCGGFVLALRFNHTIMDANGQAQFMSAVAELARGLPSPTISPAWSRELLRFHPHEVAAIRTRLPPRLRNAATTFEALTAALWRARVRRPCRLYGWGEPVYGGRADARHVVSFLFTVKDSCCGKNVVAMTIVLPPPAMDRFASEVNMLLTTTPSPIAHQASSPVPQARL</sequence>
<name>A0AAV5BY82_ELECO</name>
<evidence type="ECO:0000256" key="1">
    <source>
        <dbReference type="ARBA" id="ARBA00009861"/>
    </source>
</evidence>
<accession>A0AAV5BY82</accession>
<keyword evidence="2" id="KW-0808">Transferase</keyword>
<proteinExistence type="inferred from homology"/>
<protein>
    <recommendedName>
        <fullName evidence="5">Benzyl alcohol O-benzoyltransferase</fullName>
    </recommendedName>
</protein>
<evidence type="ECO:0000313" key="4">
    <source>
        <dbReference type="Proteomes" id="UP001054889"/>
    </source>
</evidence>